<dbReference type="AlphaFoldDB" id="A0A7I8W021"/>
<comment type="similarity">
    <text evidence="2">Belongs to the TMEM86 family.</text>
</comment>
<reference evidence="10 11" key="1">
    <citation type="submission" date="2020-08" db="EMBL/GenBank/DDBJ databases">
        <authorList>
            <person name="Hejnol A."/>
        </authorList>
    </citation>
    <scope>NUCLEOTIDE SEQUENCE [LARGE SCALE GENOMIC DNA]</scope>
</reference>
<dbReference type="PANTHER" id="PTHR31885:SF6">
    <property type="entry name" value="GH04784P"/>
    <property type="match status" value="1"/>
</dbReference>
<comment type="catalytic activity">
    <reaction evidence="8">
        <text>a 1-O-(1Z-alkenyl)-sn-glycero-3-phosphocholine + H2O = a 2,3-saturated aldehyde + sn-glycerol 3-phosphocholine</text>
        <dbReference type="Rhea" id="RHEA:22544"/>
        <dbReference type="ChEBI" id="CHEBI:15377"/>
        <dbReference type="ChEBI" id="CHEBI:16870"/>
        <dbReference type="ChEBI" id="CHEBI:73359"/>
        <dbReference type="ChEBI" id="CHEBI:77287"/>
        <dbReference type="EC" id="3.3.2.2"/>
    </reaction>
</comment>
<feature type="transmembrane region" description="Helical" evidence="9">
    <location>
        <begin position="118"/>
        <end position="134"/>
    </location>
</feature>
<dbReference type="InterPro" id="IPR012506">
    <property type="entry name" value="TMEM86B-like"/>
</dbReference>
<dbReference type="GO" id="GO:0047408">
    <property type="term" value="F:alkenylglycerophosphocholine hydrolase activity"/>
    <property type="evidence" value="ECO:0007669"/>
    <property type="project" value="UniProtKB-EC"/>
</dbReference>
<evidence type="ECO:0000313" key="11">
    <source>
        <dbReference type="Proteomes" id="UP000549394"/>
    </source>
</evidence>
<evidence type="ECO:0000256" key="3">
    <source>
        <dbReference type="ARBA" id="ARBA00022692"/>
    </source>
</evidence>
<feature type="transmembrane region" description="Helical" evidence="9">
    <location>
        <begin position="201"/>
        <end position="221"/>
    </location>
</feature>
<comment type="subcellular location">
    <subcellularLocation>
        <location evidence="1">Membrane</location>
        <topology evidence="1">Multi-pass membrane protein</topology>
    </subcellularLocation>
</comment>
<evidence type="ECO:0000256" key="7">
    <source>
        <dbReference type="ARBA" id="ARBA00049458"/>
    </source>
</evidence>
<feature type="transmembrane region" description="Helical" evidence="9">
    <location>
        <begin position="173"/>
        <end position="195"/>
    </location>
</feature>
<keyword evidence="11" id="KW-1185">Reference proteome</keyword>
<feature type="transmembrane region" description="Helical" evidence="9">
    <location>
        <begin position="70"/>
        <end position="88"/>
    </location>
</feature>
<comment type="caution">
    <text evidence="10">The sequence shown here is derived from an EMBL/GenBank/DDBJ whole genome shotgun (WGS) entry which is preliminary data.</text>
</comment>
<feature type="transmembrane region" description="Helical" evidence="9">
    <location>
        <begin position="94"/>
        <end position="111"/>
    </location>
</feature>
<evidence type="ECO:0000256" key="9">
    <source>
        <dbReference type="SAM" id="Phobius"/>
    </source>
</evidence>
<organism evidence="10 11">
    <name type="scientific">Dimorphilus gyrociliatus</name>
    <dbReference type="NCBI Taxonomy" id="2664684"/>
    <lineage>
        <taxon>Eukaryota</taxon>
        <taxon>Metazoa</taxon>
        <taxon>Spiralia</taxon>
        <taxon>Lophotrochozoa</taxon>
        <taxon>Annelida</taxon>
        <taxon>Polychaeta</taxon>
        <taxon>Polychaeta incertae sedis</taxon>
        <taxon>Dinophilidae</taxon>
        <taxon>Dimorphilus</taxon>
    </lineage>
</organism>
<dbReference type="Pfam" id="PF07947">
    <property type="entry name" value="YhhN"/>
    <property type="match status" value="1"/>
</dbReference>
<evidence type="ECO:0000256" key="4">
    <source>
        <dbReference type="ARBA" id="ARBA00022989"/>
    </source>
</evidence>
<keyword evidence="3 9" id="KW-0812">Transmembrane</keyword>
<feature type="transmembrane region" description="Helical" evidence="9">
    <location>
        <begin position="140"/>
        <end position="161"/>
    </location>
</feature>
<dbReference type="PANTHER" id="PTHR31885">
    <property type="entry name" value="GH04784P"/>
    <property type="match status" value="1"/>
</dbReference>
<dbReference type="OrthoDB" id="2133758at2759"/>
<evidence type="ECO:0000256" key="8">
    <source>
        <dbReference type="ARBA" id="ARBA00049560"/>
    </source>
</evidence>
<comment type="catalytic activity">
    <reaction evidence="7">
        <text>a 1-O-(1Z-alkenyl)-sn-glycero-3-phosphoethanolamine + H2O = a 2,3-saturated aldehyde + sn-glycero-3-phosphoethanolamine</text>
        <dbReference type="Rhea" id="RHEA:16905"/>
        <dbReference type="ChEBI" id="CHEBI:15377"/>
        <dbReference type="ChEBI" id="CHEBI:73359"/>
        <dbReference type="ChEBI" id="CHEBI:77288"/>
        <dbReference type="ChEBI" id="CHEBI:143890"/>
        <dbReference type="EC" id="3.3.2.2"/>
    </reaction>
</comment>
<feature type="transmembrane region" description="Helical" evidence="9">
    <location>
        <begin position="41"/>
        <end position="58"/>
    </location>
</feature>
<dbReference type="EMBL" id="CAJFCJ010000015">
    <property type="protein sequence ID" value="CAD5121852.1"/>
    <property type="molecule type" value="Genomic_DNA"/>
</dbReference>
<keyword evidence="5 9" id="KW-0472">Membrane</keyword>
<evidence type="ECO:0000256" key="2">
    <source>
        <dbReference type="ARBA" id="ARBA00007375"/>
    </source>
</evidence>
<evidence type="ECO:0000256" key="1">
    <source>
        <dbReference type="ARBA" id="ARBA00004141"/>
    </source>
</evidence>
<dbReference type="GO" id="GO:0016020">
    <property type="term" value="C:membrane"/>
    <property type="evidence" value="ECO:0007669"/>
    <property type="project" value="UniProtKB-SubCell"/>
</dbReference>
<evidence type="ECO:0000256" key="6">
    <source>
        <dbReference type="ARBA" id="ARBA00035673"/>
    </source>
</evidence>
<evidence type="ECO:0000256" key="5">
    <source>
        <dbReference type="ARBA" id="ARBA00023136"/>
    </source>
</evidence>
<dbReference type="EC" id="3.3.2.2" evidence="6"/>
<name>A0A7I8W021_9ANNE</name>
<evidence type="ECO:0000313" key="10">
    <source>
        <dbReference type="EMBL" id="CAD5121852.1"/>
    </source>
</evidence>
<proteinExistence type="inferred from homology"/>
<sequence>MFSRELIRLVPFASLVLLYLYQVKPVPELNGYPEESFRSVFFKLLPMIYLMLAVWAEHNSKKDKKYSRTILTGLFFSAFGDACLVWRVKLFIPGLLFFSIAHIFYAFAMRFKYLGIKFALISSVVFPLAFHLVSKIDDFVMKILVFYYCSLIFLIVWRSFVRMSRLHFNSGRYAVIGAIFFGCSDYLIGCDKWIISIPQSSLLIMITYYTAQAFLACSVFASD</sequence>
<protein>
    <recommendedName>
        <fullName evidence="6">lysoplasmalogenase</fullName>
        <ecNumber evidence="6">3.3.2.2</ecNumber>
    </recommendedName>
</protein>
<dbReference type="Proteomes" id="UP000549394">
    <property type="component" value="Unassembled WGS sequence"/>
</dbReference>
<gene>
    <name evidence="10" type="ORF">DGYR_LOCUS9750</name>
</gene>
<keyword evidence="4 9" id="KW-1133">Transmembrane helix</keyword>
<accession>A0A7I8W021</accession>